<dbReference type="Gene3D" id="3.40.50.300">
    <property type="entry name" value="P-loop containing nucleotide triphosphate hydrolases"/>
    <property type="match status" value="1"/>
</dbReference>
<sequence length="750" mass="84694">MKSRSRSLPRETVTSQMLSTTPAKSKTTRRSTRITATPKRFTDQIKLKKVVMKVKRLGDVCHNISYFSSSSSENDDSDCDETYSSALAASENVEEDFFDAEDMEISDIFADVDGMEVDGSLSDKENRRMTRSSSRVRQTNCTPGKAVETSKTPKTASVSRSTRASRNLLSELPKKNSSSTPFTRKRSGNVRGEEETPSKVVAGRLRNIKVFDDDEEGSEEYDDDGAIDRMNSRVARIQKKTRNPFTPIFDANKKSAKIPASGEIDDNFPVLRSRIHFTIRPENFLDINGISKAEKQTKKKPPITPIRLKLDKTPGGTRRVQNLKFLNRRRDSSDDDSDEDSPVRTPIPKVRIPRTVFDPKKPMTTKDKLRNLSNRLHLSEVPPELPGRELESQAVRMLIEEAIDPKEGESRAMYIGGAPGTGKTATVRKVIETLQKSKKNNFIFTEVNAKMFRAKVFVEIYNGIQSTWKATTSSAKMGPATARKKLNDMLKCGDRSRPPIVILIDELDALYTKKQDVLYDIFDWTAIPESRVTIIAIANTVDFPERMLCQRISSRLDKRRLIFQPYEYDQIEQIIHARIFSPDVIAPDAVKLVSRKIAAISGDLRQALDLLRRAIRCAINGDAQQLTVQHVMEAQQAVSEPPRVRIVKGLKLHQMMVFRAVLSEIQTTAQEEVLFMAVYRTYCIFCNQLAGREPFGDSYVYEMLLILASCSLVRLVGSKNCGILQRRIRLCLTTDEAEKCIRLAEKKNSA</sequence>
<dbReference type="AlphaFoldDB" id="A0A8S1HMG6"/>
<evidence type="ECO:0000313" key="13">
    <source>
        <dbReference type="Proteomes" id="UP000835052"/>
    </source>
</evidence>
<evidence type="ECO:0000256" key="2">
    <source>
        <dbReference type="ARBA" id="ARBA00008398"/>
    </source>
</evidence>
<keyword evidence="5 9" id="KW-0547">Nucleotide-binding</keyword>
<dbReference type="Pfam" id="PF09079">
    <property type="entry name" value="WHD_Cdc6"/>
    <property type="match status" value="1"/>
</dbReference>
<organism evidence="12 13">
    <name type="scientific">Caenorhabditis auriculariae</name>
    <dbReference type="NCBI Taxonomy" id="2777116"/>
    <lineage>
        <taxon>Eukaryota</taxon>
        <taxon>Metazoa</taxon>
        <taxon>Ecdysozoa</taxon>
        <taxon>Nematoda</taxon>
        <taxon>Chromadorea</taxon>
        <taxon>Rhabditida</taxon>
        <taxon>Rhabditina</taxon>
        <taxon>Rhabditomorpha</taxon>
        <taxon>Rhabditoidea</taxon>
        <taxon>Rhabditidae</taxon>
        <taxon>Peloderinae</taxon>
        <taxon>Caenorhabditis</taxon>
    </lineage>
</organism>
<dbReference type="PANTHER" id="PTHR10763">
    <property type="entry name" value="CELL DIVISION CONTROL PROTEIN 6-RELATED"/>
    <property type="match status" value="1"/>
</dbReference>
<dbReference type="InterPro" id="IPR003593">
    <property type="entry name" value="AAA+_ATPase"/>
</dbReference>
<evidence type="ECO:0000256" key="4">
    <source>
        <dbReference type="ARBA" id="ARBA00022723"/>
    </source>
</evidence>
<dbReference type="SUPFAM" id="SSF52540">
    <property type="entry name" value="P-loop containing nucleoside triphosphate hydrolases"/>
    <property type="match status" value="1"/>
</dbReference>
<comment type="function">
    <text evidence="9">Component of the origin recognition complex (ORC) that binds origins of replication. DNA-binding is ATP-dependent, however specific DNA sequences that define origins of replication have not been identified so far. ORC is required to assemble the pre-replication complex necessary to initiate DNA replication.</text>
</comment>
<evidence type="ECO:0000256" key="1">
    <source>
        <dbReference type="ARBA" id="ARBA00004123"/>
    </source>
</evidence>
<evidence type="ECO:0000256" key="5">
    <source>
        <dbReference type="ARBA" id="ARBA00022741"/>
    </source>
</evidence>
<dbReference type="Pfam" id="PF00004">
    <property type="entry name" value="AAA"/>
    <property type="match status" value="1"/>
</dbReference>
<proteinExistence type="inferred from homology"/>
<reference evidence="12" key="1">
    <citation type="submission" date="2020-10" db="EMBL/GenBank/DDBJ databases">
        <authorList>
            <person name="Kikuchi T."/>
        </authorList>
    </citation>
    <scope>NUCLEOTIDE SEQUENCE</scope>
    <source>
        <strain evidence="12">NKZ352</strain>
    </source>
</reference>
<dbReference type="PANTHER" id="PTHR10763:SF23">
    <property type="entry name" value="ORIGIN RECOGNITION COMPLEX SUBUNIT 1"/>
    <property type="match status" value="1"/>
</dbReference>
<dbReference type="SMART" id="SM00382">
    <property type="entry name" value="AAA"/>
    <property type="match status" value="1"/>
</dbReference>
<dbReference type="GO" id="GO:0046872">
    <property type="term" value="F:metal ion binding"/>
    <property type="evidence" value="ECO:0007669"/>
    <property type="project" value="UniProtKB-KW"/>
</dbReference>
<feature type="domain" description="AAA+ ATPase" evidence="11">
    <location>
        <begin position="409"/>
        <end position="567"/>
    </location>
</feature>
<dbReference type="InterPro" id="IPR036388">
    <property type="entry name" value="WH-like_DNA-bd_sf"/>
</dbReference>
<gene>
    <name evidence="12" type="ORF">CAUJ_LOCUS12978</name>
</gene>
<evidence type="ECO:0000256" key="10">
    <source>
        <dbReference type="SAM" id="MobiDB-lite"/>
    </source>
</evidence>
<evidence type="ECO:0000256" key="6">
    <source>
        <dbReference type="ARBA" id="ARBA00022840"/>
    </source>
</evidence>
<dbReference type="GO" id="GO:0003688">
    <property type="term" value="F:DNA replication origin binding"/>
    <property type="evidence" value="ECO:0007669"/>
    <property type="project" value="TreeGrafter"/>
</dbReference>
<dbReference type="Proteomes" id="UP000835052">
    <property type="component" value="Unassembled WGS sequence"/>
</dbReference>
<feature type="compositionally biased region" description="Low complexity" evidence="10">
    <location>
        <begin position="155"/>
        <end position="166"/>
    </location>
</feature>
<evidence type="ECO:0000313" key="12">
    <source>
        <dbReference type="EMBL" id="CAD6197068.1"/>
    </source>
</evidence>
<feature type="region of interest" description="Disordered" evidence="10">
    <location>
        <begin position="1"/>
        <end position="33"/>
    </location>
</feature>
<keyword evidence="4" id="KW-0479">Metal-binding</keyword>
<dbReference type="InterPro" id="IPR027417">
    <property type="entry name" value="P-loop_NTPase"/>
</dbReference>
<dbReference type="GO" id="GO:0005524">
    <property type="term" value="F:ATP binding"/>
    <property type="evidence" value="ECO:0007669"/>
    <property type="project" value="UniProtKB-KW"/>
</dbReference>
<dbReference type="GO" id="GO:0033314">
    <property type="term" value="P:mitotic DNA replication checkpoint signaling"/>
    <property type="evidence" value="ECO:0007669"/>
    <property type="project" value="TreeGrafter"/>
</dbReference>
<dbReference type="InterPro" id="IPR055237">
    <property type="entry name" value="Cdc6_lid"/>
</dbReference>
<keyword evidence="13" id="KW-1185">Reference proteome</keyword>
<dbReference type="EMBL" id="CAJGYM010000085">
    <property type="protein sequence ID" value="CAD6197068.1"/>
    <property type="molecule type" value="Genomic_DNA"/>
</dbReference>
<dbReference type="GO" id="GO:0006270">
    <property type="term" value="P:DNA replication initiation"/>
    <property type="evidence" value="ECO:0007669"/>
    <property type="project" value="TreeGrafter"/>
</dbReference>
<comment type="similarity">
    <text evidence="2 9">Belongs to the ORC1 family.</text>
</comment>
<dbReference type="Gene3D" id="1.10.10.10">
    <property type="entry name" value="Winged helix-like DNA-binding domain superfamily/Winged helix DNA-binding domain"/>
    <property type="match status" value="1"/>
</dbReference>
<dbReference type="InterPro" id="IPR050311">
    <property type="entry name" value="ORC1/CDC6"/>
</dbReference>
<feature type="compositionally biased region" description="Polar residues" evidence="10">
    <location>
        <begin position="131"/>
        <end position="142"/>
    </location>
</feature>
<dbReference type="Pfam" id="PF22703">
    <property type="entry name" value="Cdc6_lid"/>
    <property type="match status" value="1"/>
</dbReference>
<dbReference type="Gene3D" id="1.10.8.60">
    <property type="match status" value="1"/>
</dbReference>
<comment type="caution">
    <text evidence="12">The sequence shown here is derived from an EMBL/GenBank/DDBJ whole genome shotgun (WGS) entry which is preliminary data.</text>
</comment>
<protein>
    <recommendedName>
        <fullName evidence="9">Origin recognition complex subunit 1</fullName>
    </recommendedName>
</protein>
<dbReference type="OrthoDB" id="1926878at2759"/>
<dbReference type="GO" id="GO:0016887">
    <property type="term" value="F:ATP hydrolysis activity"/>
    <property type="evidence" value="ECO:0007669"/>
    <property type="project" value="InterPro"/>
</dbReference>
<comment type="subcellular location">
    <subcellularLocation>
        <location evidence="1 9">Nucleus</location>
    </subcellularLocation>
</comment>
<keyword evidence="7 9" id="KW-0238">DNA-binding</keyword>
<keyword evidence="3 9" id="KW-0235">DNA replication</keyword>
<dbReference type="InterPro" id="IPR003959">
    <property type="entry name" value="ATPase_AAA_core"/>
</dbReference>
<evidence type="ECO:0000256" key="3">
    <source>
        <dbReference type="ARBA" id="ARBA00022705"/>
    </source>
</evidence>
<keyword evidence="6 9" id="KW-0067">ATP-binding</keyword>
<evidence type="ECO:0000256" key="7">
    <source>
        <dbReference type="ARBA" id="ARBA00023125"/>
    </source>
</evidence>
<keyword evidence="8 9" id="KW-0539">Nucleus</keyword>
<dbReference type="CDD" id="cd00009">
    <property type="entry name" value="AAA"/>
    <property type="match status" value="1"/>
</dbReference>
<evidence type="ECO:0000259" key="11">
    <source>
        <dbReference type="SMART" id="SM00382"/>
    </source>
</evidence>
<dbReference type="InterPro" id="IPR015163">
    <property type="entry name" value="Cdc6_C"/>
</dbReference>
<feature type="region of interest" description="Disordered" evidence="10">
    <location>
        <begin position="118"/>
        <end position="197"/>
    </location>
</feature>
<dbReference type="GO" id="GO:0005664">
    <property type="term" value="C:nuclear origin of replication recognition complex"/>
    <property type="evidence" value="ECO:0007669"/>
    <property type="project" value="TreeGrafter"/>
</dbReference>
<name>A0A8S1HMG6_9PELO</name>
<evidence type="ECO:0000256" key="9">
    <source>
        <dbReference type="RuleBase" id="RU365058"/>
    </source>
</evidence>
<evidence type="ECO:0000256" key="8">
    <source>
        <dbReference type="ARBA" id="ARBA00023242"/>
    </source>
</evidence>
<feature type="region of interest" description="Disordered" evidence="10">
    <location>
        <begin position="325"/>
        <end position="347"/>
    </location>
</feature>
<accession>A0A8S1HMG6</accession>
<comment type="subunit">
    <text evidence="9">ORC is composed of six subunits.</text>
</comment>